<protein>
    <submittedName>
        <fullName evidence="1">Uncharacterized protein</fullName>
    </submittedName>
</protein>
<gene>
    <name evidence="1" type="ORF">METZ01_LOCUS202329</name>
</gene>
<name>A0A382EG79_9ZZZZ</name>
<dbReference type="EMBL" id="UINC01044262">
    <property type="protein sequence ID" value="SVB49475.1"/>
    <property type="molecule type" value="Genomic_DNA"/>
</dbReference>
<dbReference type="AlphaFoldDB" id="A0A382EG79"/>
<accession>A0A382EG79</accession>
<proteinExistence type="predicted"/>
<organism evidence="1">
    <name type="scientific">marine metagenome</name>
    <dbReference type="NCBI Taxonomy" id="408172"/>
    <lineage>
        <taxon>unclassified sequences</taxon>
        <taxon>metagenomes</taxon>
        <taxon>ecological metagenomes</taxon>
    </lineage>
</organism>
<sequence length="33" mass="3662">VARFGAKCFEGLAAQSVLSFKVLLRKVVEPWVL</sequence>
<feature type="non-terminal residue" evidence="1">
    <location>
        <position position="33"/>
    </location>
</feature>
<feature type="non-terminal residue" evidence="1">
    <location>
        <position position="1"/>
    </location>
</feature>
<evidence type="ECO:0000313" key="1">
    <source>
        <dbReference type="EMBL" id="SVB49475.1"/>
    </source>
</evidence>
<reference evidence="1" key="1">
    <citation type="submission" date="2018-05" db="EMBL/GenBank/DDBJ databases">
        <authorList>
            <person name="Lanie J.A."/>
            <person name="Ng W.-L."/>
            <person name="Kazmierczak K.M."/>
            <person name="Andrzejewski T.M."/>
            <person name="Davidsen T.M."/>
            <person name="Wayne K.J."/>
            <person name="Tettelin H."/>
            <person name="Glass J.I."/>
            <person name="Rusch D."/>
            <person name="Podicherti R."/>
            <person name="Tsui H.-C.T."/>
            <person name="Winkler M.E."/>
        </authorList>
    </citation>
    <scope>NUCLEOTIDE SEQUENCE</scope>
</reference>